<comment type="caution">
    <text evidence="3">The sequence shown here is derived from an EMBL/GenBank/DDBJ whole genome shotgun (WGS) entry which is preliminary data.</text>
</comment>
<dbReference type="Proteomes" id="UP001432322">
    <property type="component" value="Unassembled WGS sequence"/>
</dbReference>
<protein>
    <submittedName>
        <fullName evidence="3">Uncharacterized protein</fullName>
    </submittedName>
</protein>
<feature type="compositionally biased region" description="Basic and acidic residues" evidence="1">
    <location>
        <begin position="319"/>
        <end position="329"/>
    </location>
</feature>
<dbReference type="AlphaFoldDB" id="A0AAV5USZ4"/>
<evidence type="ECO:0000256" key="1">
    <source>
        <dbReference type="SAM" id="MobiDB-lite"/>
    </source>
</evidence>
<name>A0AAV5USZ4_9BILA</name>
<keyword evidence="2" id="KW-1133">Transmembrane helix</keyword>
<feature type="region of interest" description="Disordered" evidence="1">
    <location>
        <begin position="256"/>
        <end position="394"/>
    </location>
</feature>
<proteinExistence type="predicted"/>
<keyword evidence="2" id="KW-0812">Transmembrane</keyword>
<feature type="compositionally biased region" description="Pro residues" evidence="1">
    <location>
        <begin position="271"/>
        <end position="283"/>
    </location>
</feature>
<reference evidence="3" key="1">
    <citation type="submission" date="2023-10" db="EMBL/GenBank/DDBJ databases">
        <title>Genome assembly of Pristionchus species.</title>
        <authorList>
            <person name="Yoshida K."/>
            <person name="Sommer R.J."/>
        </authorList>
    </citation>
    <scope>NUCLEOTIDE SEQUENCE</scope>
    <source>
        <strain evidence="3">RS5133</strain>
    </source>
</reference>
<dbReference type="EMBL" id="BTSY01000001">
    <property type="protein sequence ID" value="GMT10310.1"/>
    <property type="molecule type" value="Genomic_DNA"/>
</dbReference>
<feature type="compositionally biased region" description="Polar residues" evidence="1">
    <location>
        <begin position="360"/>
        <end position="369"/>
    </location>
</feature>
<evidence type="ECO:0000313" key="3">
    <source>
        <dbReference type="EMBL" id="GMT10310.1"/>
    </source>
</evidence>
<evidence type="ECO:0000313" key="4">
    <source>
        <dbReference type="Proteomes" id="UP001432322"/>
    </source>
</evidence>
<feature type="transmembrane region" description="Helical" evidence="2">
    <location>
        <begin position="61"/>
        <end position="84"/>
    </location>
</feature>
<keyword evidence="2" id="KW-0472">Membrane</keyword>
<feature type="compositionally biased region" description="Low complexity" evidence="1">
    <location>
        <begin position="290"/>
        <end position="304"/>
    </location>
</feature>
<organism evidence="3 4">
    <name type="scientific">Pristionchus fissidentatus</name>
    <dbReference type="NCBI Taxonomy" id="1538716"/>
    <lineage>
        <taxon>Eukaryota</taxon>
        <taxon>Metazoa</taxon>
        <taxon>Ecdysozoa</taxon>
        <taxon>Nematoda</taxon>
        <taxon>Chromadorea</taxon>
        <taxon>Rhabditida</taxon>
        <taxon>Rhabditina</taxon>
        <taxon>Diplogasteromorpha</taxon>
        <taxon>Diplogasteroidea</taxon>
        <taxon>Neodiplogasteridae</taxon>
        <taxon>Pristionchus</taxon>
    </lineage>
</organism>
<sequence length="394" mass="41772">MTSCACFSSPPLLKLRPPPDPSLVWHLLSDELFEKAADCSWSPLGGSLSPSLSSSLSPPQLILALSLLLCGVLAIAVVCAFCVIMRRRGGRKGSEAVSTEAIVSAGDHLWSYNSMKSHHATHHNPMVGSMYGSSGMVHGVATPASLRHYNNNVQHVQQIAPGQMMRHAQSGHFVRQGTLRILAGDPSSVAVDASPFHTLGRHYEEIGDPTYGYGGVPVGNVAYPLHPGQQHAGLPYVVNCGQGGISYTLGTAAQAVRRENPTPPSRHSVRRPPPACRPPPPPQNEVEHTQCSPRSSASTSSSSSFDHELSTVMGGGSRAPDDPLPHREYLGPTTLAVPLSSNEGDSSPPMGRESGYGTAPSRQWRSPQGSEGKGCDTNSPPLHPAPQLQSMTYV</sequence>
<evidence type="ECO:0000256" key="2">
    <source>
        <dbReference type="SAM" id="Phobius"/>
    </source>
</evidence>
<gene>
    <name evidence="3" type="ORF">PFISCL1PPCAC_1607</name>
</gene>
<keyword evidence="4" id="KW-1185">Reference proteome</keyword>
<accession>A0AAV5USZ4</accession>